<dbReference type="GO" id="GO:0006231">
    <property type="term" value="P:dTMP biosynthetic process"/>
    <property type="evidence" value="ECO:0007669"/>
    <property type="project" value="TreeGrafter"/>
</dbReference>
<evidence type="ECO:0000256" key="2">
    <source>
        <dbReference type="ARBA" id="ARBA00022679"/>
    </source>
</evidence>
<sequence length="344" mass="38755">MLAIPTFSTFEDAYLAVLRHVGGQTEFVNAPRGNASRECLNISLRLDDPLERIPYLRARKVNIIFHYAEALWYLWGRDDVEMISYYAPQMRSYSADGHTLRGSAYGHRLFAVPGDGEVSRFDRLLTLLRGEDATKRAVSVAFDESELDIPHNIDVSCMIALQFLIRDGVLHLICYMRANDADQGLLSDVFSFTLLQEFTANLLGVGVGTYAHHVGSMHIGDRDAGRVERVLVEASTLGPGRVRFPSARMPATSWADLAVLAAYEEALRRDRDRIIPAKVDETGLAPYWQQVLLLFEVQRQIVHQPGRLLDRAVLGALHPRYQWLLSHRWPERMPAPLATSRSSA</sequence>
<dbReference type="GO" id="GO:0032259">
    <property type="term" value="P:methylation"/>
    <property type="evidence" value="ECO:0007669"/>
    <property type="project" value="UniProtKB-KW"/>
</dbReference>
<dbReference type="InterPro" id="IPR045097">
    <property type="entry name" value="Thymidate_synth/dCMP_Mease"/>
</dbReference>
<dbReference type="EC" id="2.1.1.45" evidence="4"/>
<dbReference type="Gene3D" id="3.30.572.10">
    <property type="entry name" value="Thymidylate synthase/dCMP hydroxymethylase domain"/>
    <property type="match status" value="1"/>
</dbReference>
<feature type="domain" description="Thymidylate synthase/dCMP hydroxymethylase" evidence="3">
    <location>
        <begin position="13"/>
        <end position="231"/>
    </location>
</feature>
<dbReference type="EMBL" id="JYFN01000071">
    <property type="protein sequence ID" value="KJE20115.1"/>
    <property type="molecule type" value="Genomic_DNA"/>
</dbReference>
<comment type="caution">
    <text evidence="4">The sequence shown here is derived from an EMBL/GenBank/DDBJ whole genome shotgun (WGS) entry which is preliminary data.</text>
</comment>
<dbReference type="InterPro" id="IPR036926">
    <property type="entry name" value="Thymidate_synth/dCMP_Mease_sf"/>
</dbReference>
<dbReference type="GO" id="GO:0004799">
    <property type="term" value="F:thymidylate synthase activity"/>
    <property type="evidence" value="ECO:0007669"/>
    <property type="project" value="UniProtKB-EC"/>
</dbReference>
<keyword evidence="2 4" id="KW-0808">Transferase</keyword>
<evidence type="ECO:0000259" key="3">
    <source>
        <dbReference type="Pfam" id="PF00303"/>
    </source>
</evidence>
<dbReference type="RefSeq" id="WP_044888069.1">
    <property type="nucleotide sequence ID" value="NZ_JYFN01000071.1"/>
</dbReference>
<dbReference type="PANTHER" id="PTHR11548">
    <property type="entry name" value="THYMIDYLATE SYNTHASE 1"/>
    <property type="match status" value="1"/>
</dbReference>
<proteinExistence type="predicted"/>
<name>A0A0D8B7M5_9ACTN</name>
<dbReference type="OrthoDB" id="9774633at2"/>
<accession>A0A0D8B7M5</accession>
<dbReference type="SUPFAM" id="SSF55831">
    <property type="entry name" value="Thymidylate synthase/dCMP hydroxymethylase"/>
    <property type="match status" value="1"/>
</dbReference>
<dbReference type="AlphaFoldDB" id="A0A0D8B7M5"/>
<protein>
    <submittedName>
        <fullName evidence="4">Thymidylate synthase</fullName>
        <ecNumber evidence="4">2.1.1.45</ecNumber>
    </submittedName>
</protein>
<keyword evidence="1 4" id="KW-0489">Methyltransferase</keyword>
<dbReference type="PANTHER" id="PTHR11548:SF9">
    <property type="entry name" value="THYMIDYLATE SYNTHASE"/>
    <property type="match status" value="1"/>
</dbReference>
<reference evidence="5" key="1">
    <citation type="submission" date="2015-02" db="EMBL/GenBank/DDBJ databases">
        <title>Draft Genome of Frankia sp. CpI1-S.</title>
        <authorList>
            <person name="Oshone R.T."/>
            <person name="Ngom M."/>
            <person name="Ghodhbane-Gtari F."/>
            <person name="Gtari M."/>
            <person name="Morris K."/>
            <person name="Thomas K."/>
            <person name="Sen A."/>
            <person name="Tisa L.S."/>
        </authorList>
    </citation>
    <scope>NUCLEOTIDE SEQUENCE [LARGE SCALE GENOMIC DNA]</scope>
    <source>
        <strain evidence="5">CpI1-S</strain>
    </source>
</reference>
<dbReference type="GO" id="GO:0005829">
    <property type="term" value="C:cytosol"/>
    <property type="evidence" value="ECO:0007669"/>
    <property type="project" value="TreeGrafter"/>
</dbReference>
<dbReference type="InterPro" id="IPR023451">
    <property type="entry name" value="Thymidate_synth/dCMP_Mease_dom"/>
</dbReference>
<reference evidence="4 5" key="2">
    <citation type="journal article" date="2016" name="Genome Announc.">
        <title>Permanent Draft Genome Sequences for Two Variants of Frankia sp. Strain CpI1, the First Frankia Strain Isolated from Root Nodules of Comptonia peregrina.</title>
        <authorList>
            <person name="Oshone R."/>
            <person name="Hurst S.G.IV."/>
            <person name="Abebe-Akele F."/>
            <person name="Simpson S."/>
            <person name="Morris K."/>
            <person name="Thomas W.K."/>
            <person name="Tisa L.S."/>
        </authorList>
    </citation>
    <scope>NUCLEOTIDE SEQUENCE [LARGE SCALE GENOMIC DNA]</scope>
    <source>
        <strain evidence="5">CpI1-S</strain>
    </source>
</reference>
<evidence type="ECO:0000313" key="5">
    <source>
        <dbReference type="Proteomes" id="UP000032545"/>
    </source>
</evidence>
<organism evidence="4 5">
    <name type="scientific">Frankia torreyi</name>
    <dbReference type="NCBI Taxonomy" id="1856"/>
    <lineage>
        <taxon>Bacteria</taxon>
        <taxon>Bacillati</taxon>
        <taxon>Actinomycetota</taxon>
        <taxon>Actinomycetes</taxon>
        <taxon>Frankiales</taxon>
        <taxon>Frankiaceae</taxon>
        <taxon>Frankia</taxon>
    </lineage>
</organism>
<dbReference type="Pfam" id="PF00303">
    <property type="entry name" value="Thymidylat_synt"/>
    <property type="match status" value="1"/>
</dbReference>
<evidence type="ECO:0000256" key="1">
    <source>
        <dbReference type="ARBA" id="ARBA00022603"/>
    </source>
</evidence>
<gene>
    <name evidence="4" type="ORF">FF36_05606</name>
</gene>
<dbReference type="PATRIC" id="fig|1502723.3.peg.6214"/>
<evidence type="ECO:0000313" key="4">
    <source>
        <dbReference type="EMBL" id="KJE20115.1"/>
    </source>
</evidence>
<keyword evidence="5" id="KW-1185">Reference proteome</keyword>
<dbReference type="Proteomes" id="UP000032545">
    <property type="component" value="Unassembled WGS sequence"/>
</dbReference>